<evidence type="ECO:0000256" key="1">
    <source>
        <dbReference type="SAM" id="MobiDB-lite"/>
    </source>
</evidence>
<feature type="region of interest" description="Disordered" evidence="1">
    <location>
        <begin position="202"/>
        <end position="231"/>
    </location>
</feature>
<proteinExistence type="predicted"/>
<organism evidence="3 4">
    <name type="scientific">Canavalia gladiata</name>
    <name type="common">Sword bean</name>
    <name type="synonym">Dolichos gladiatus</name>
    <dbReference type="NCBI Taxonomy" id="3824"/>
    <lineage>
        <taxon>Eukaryota</taxon>
        <taxon>Viridiplantae</taxon>
        <taxon>Streptophyta</taxon>
        <taxon>Embryophyta</taxon>
        <taxon>Tracheophyta</taxon>
        <taxon>Spermatophyta</taxon>
        <taxon>Magnoliopsida</taxon>
        <taxon>eudicotyledons</taxon>
        <taxon>Gunneridae</taxon>
        <taxon>Pentapetalae</taxon>
        <taxon>rosids</taxon>
        <taxon>fabids</taxon>
        <taxon>Fabales</taxon>
        <taxon>Fabaceae</taxon>
        <taxon>Papilionoideae</taxon>
        <taxon>50 kb inversion clade</taxon>
        <taxon>NPAAA clade</taxon>
        <taxon>indigoferoid/millettioid clade</taxon>
        <taxon>Phaseoleae</taxon>
        <taxon>Canavalia</taxon>
    </lineage>
</organism>
<gene>
    <name evidence="3" type="ORF">VNO77_19661</name>
</gene>
<evidence type="ECO:0000313" key="4">
    <source>
        <dbReference type="Proteomes" id="UP001367508"/>
    </source>
</evidence>
<name>A0AAN9LRY4_CANGL</name>
<keyword evidence="2" id="KW-1133">Transmembrane helix</keyword>
<feature type="compositionally biased region" description="Basic and acidic residues" evidence="1">
    <location>
        <begin position="211"/>
        <end position="230"/>
    </location>
</feature>
<keyword evidence="2" id="KW-0812">Transmembrane</keyword>
<protein>
    <submittedName>
        <fullName evidence="3">Uncharacterized protein</fullName>
    </submittedName>
</protein>
<dbReference type="EMBL" id="JAYMYQ010000004">
    <property type="protein sequence ID" value="KAK7339022.1"/>
    <property type="molecule type" value="Genomic_DNA"/>
</dbReference>
<evidence type="ECO:0000313" key="3">
    <source>
        <dbReference type="EMBL" id="KAK7339022.1"/>
    </source>
</evidence>
<comment type="caution">
    <text evidence="3">The sequence shown here is derived from an EMBL/GenBank/DDBJ whole genome shotgun (WGS) entry which is preliminary data.</text>
</comment>
<feature type="transmembrane region" description="Helical" evidence="2">
    <location>
        <begin position="78"/>
        <end position="99"/>
    </location>
</feature>
<dbReference type="Proteomes" id="UP001367508">
    <property type="component" value="Unassembled WGS sequence"/>
</dbReference>
<keyword evidence="4" id="KW-1185">Reference proteome</keyword>
<keyword evidence="2" id="KW-0472">Membrane</keyword>
<feature type="transmembrane region" description="Helical" evidence="2">
    <location>
        <begin position="111"/>
        <end position="128"/>
    </location>
</feature>
<sequence>MVKWGMRDWNPGHGMQGAQDAVTVSLLVALAVVGTIDNMLMLGPYMQDGLTNTRRVETFPAAESHSSGFAPLFPKFGALLHELTWLHGLYVASSAWLLVGKPSPCYPCYQLDISVAALICCGLLWGLISSIKHVESLIKRERHLLSKTSHSGRIAPLVPTDKVLFLKLYSVWPSMNPHFFNVRIGYRGAKLPTCGQVNLLLQPRNTMDPPTQRHDEERKGRTGDEKRREGSGALLLEQLLERGPGEEEIEERIGGGAQRILSSGEYRTFLFQLPISTKMKGGVSLVDRSLQPFDTYLQTKMRRRMGDFRKPESKEESLTFGVSDRHDLSLSLRLGYGYDNEGSHDPFMTCCRKANLCSTSKGLNAIDTSVYVASELITWRVAAMHCMGFYQVDGYDSLMQLIQSSCLGRASLNFDKKHG</sequence>
<dbReference type="AlphaFoldDB" id="A0AAN9LRY4"/>
<evidence type="ECO:0000256" key="2">
    <source>
        <dbReference type="SAM" id="Phobius"/>
    </source>
</evidence>
<reference evidence="3 4" key="1">
    <citation type="submission" date="2024-01" db="EMBL/GenBank/DDBJ databases">
        <title>The genomes of 5 underutilized Papilionoideae crops provide insights into root nodulation and disease resistanc.</title>
        <authorList>
            <person name="Jiang F."/>
        </authorList>
    </citation>
    <scope>NUCLEOTIDE SEQUENCE [LARGE SCALE GENOMIC DNA]</scope>
    <source>
        <strain evidence="3">LVBAO_FW01</strain>
        <tissue evidence="3">Leaves</tissue>
    </source>
</reference>
<accession>A0AAN9LRY4</accession>
<feature type="transmembrane region" description="Helical" evidence="2">
    <location>
        <begin position="21"/>
        <end position="42"/>
    </location>
</feature>